<dbReference type="PROSITE" id="PS50850">
    <property type="entry name" value="MFS"/>
    <property type="match status" value="1"/>
</dbReference>
<feature type="transmembrane region" description="Helical" evidence="8">
    <location>
        <begin position="375"/>
        <end position="396"/>
    </location>
</feature>
<feature type="transmembrane region" description="Helical" evidence="8">
    <location>
        <begin position="408"/>
        <end position="427"/>
    </location>
</feature>
<evidence type="ECO:0000256" key="6">
    <source>
        <dbReference type="ARBA" id="ARBA00037968"/>
    </source>
</evidence>
<feature type="transmembrane region" description="Helical" evidence="8">
    <location>
        <begin position="467"/>
        <end position="492"/>
    </location>
</feature>
<keyword evidence="11" id="KW-1185">Reference proteome</keyword>
<accession>A0A9W9RFV5</accession>
<feature type="transmembrane region" description="Helical" evidence="8">
    <location>
        <begin position="174"/>
        <end position="199"/>
    </location>
</feature>
<dbReference type="Gene3D" id="1.20.1250.20">
    <property type="entry name" value="MFS general substrate transporter like domains"/>
    <property type="match status" value="2"/>
</dbReference>
<name>A0A9W9RFV5_PENBR</name>
<dbReference type="Proteomes" id="UP001148299">
    <property type="component" value="Unassembled WGS sequence"/>
</dbReference>
<dbReference type="AlphaFoldDB" id="A0A9W9RFV5"/>
<dbReference type="SUPFAM" id="SSF103473">
    <property type="entry name" value="MFS general substrate transporter"/>
    <property type="match status" value="1"/>
</dbReference>
<feature type="transmembrane region" description="Helical" evidence="8">
    <location>
        <begin position="349"/>
        <end position="368"/>
    </location>
</feature>
<evidence type="ECO:0000256" key="8">
    <source>
        <dbReference type="SAM" id="Phobius"/>
    </source>
</evidence>
<dbReference type="PANTHER" id="PTHR43791:SF63">
    <property type="entry name" value="HIGH AFFINITY CYSTEINE TRANSPORTER"/>
    <property type="match status" value="1"/>
</dbReference>
<feature type="transmembrane region" description="Helical" evidence="8">
    <location>
        <begin position="150"/>
        <end position="168"/>
    </location>
</feature>
<feature type="domain" description="Major facilitator superfamily (MFS) profile" evidence="9">
    <location>
        <begin position="83"/>
        <end position="499"/>
    </location>
</feature>
<proteinExistence type="inferred from homology"/>
<keyword evidence="2" id="KW-0813">Transport</keyword>
<dbReference type="PANTHER" id="PTHR43791">
    <property type="entry name" value="PERMEASE-RELATED"/>
    <property type="match status" value="1"/>
</dbReference>
<gene>
    <name evidence="10" type="ORF">N7541_005317</name>
</gene>
<feature type="transmembrane region" description="Helical" evidence="8">
    <location>
        <begin position="120"/>
        <end position="138"/>
    </location>
</feature>
<evidence type="ECO:0000256" key="7">
    <source>
        <dbReference type="SAM" id="MobiDB-lite"/>
    </source>
</evidence>
<evidence type="ECO:0000256" key="4">
    <source>
        <dbReference type="ARBA" id="ARBA00022989"/>
    </source>
</evidence>
<reference evidence="10" key="2">
    <citation type="journal article" date="2023" name="IMA Fungus">
        <title>Comparative genomic study of the Penicillium genus elucidates a diverse pangenome and 15 lateral gene transfer events.</title>
        <authorList>
            <person name="Petersen C."/>
            <person name="Sorensen T."/>
            <person name="Nielsen M.R."/>
            <person name="Sondergaard T.E."/>
            <person name="Sorensen J.L."/>
            <person name="Fitzpatrick D.A."/>
            <person name="Frisvad J.C."/>
            <person name="Nielsen K.L."/>
        </authorList>
    </citation>
    <scope>NUCLEOTIDE SEQUENCE</scope>
    <source>
        <strain evidence="10">IBT 35675</strain>
    </source>
</reference>
<dbReference type="Pfam" id="PF07690">
    <property type="entry name" value="MFS_1"/>
    <property type="match status" value="1"/>
</dbReference>
<keyword evidence="4 8" id="KW-1133">Transmembrane helix</keyword>
<feature type="transmembrane region" description="Helical" evidence="8">
    <location>
        <begin position="83"/>
        <end position="108"/>
    </location>
</feature>
<keyword evidence="3 8" id="KW-0812">Transmembrane</keyword>
<comment type="similarity">
    <text evidence="6">Belongs to the major facilitator superfamily. Allantoate permease family.</text>
</comment>
<comment type="subcellular location">
    <subcellularLocation>
        <location evidence="1">Membrane</location>
        <topology evidence="1">Multi-pass membrane protein</topology>
    </subcellularLocation>
</comment>
<feature type="transmembrane region" description="Helical" evidence="8">
    <location>
        <begin position="244"/>
        <end position="264"/>
    </location>
</feature>
<evidence type="ECO:0000313" key="10">
    <source>
        <dbReference type="EMBL" id="KAJ5358159.1"/>
    </source>
</evidence>
<evidence type="ECO:0000256" key="5">
    <source>
        <dbReference type="ARBA" id="ARBA00023136"/>
    </source>
</evidence>
<feature type="region of interest" description="Disordered" evidence="7">
    <location>
        <begin position="22"/>
        <end position="45"/>
    </location>
</feature>
<evidence type="ECO:0000259" key="9">
    <source>
        <dbReference type="PROSITE" id="PS50850"/>
    </source>
</evidence>
<dbReference type="FunFam" id="1.20.1250.20:FF:000064">
    <property type="entry name" value="MFS allantoate transporter"/>
    <property type="match status" value="1"/>
</dbReference>
<evidence type="ECO:0000256" key="2">
    <source>
        <dbReference type="ARBA" id="ARBA00022448"/>
    </source>
</evidence>
<organism evidence="10 11">
    <name type="scientific">Penicillium brevicompactum</name>
    <dbReference type="NCBI Taxonomy" id="5074"/>
    <lineage>
        <taxon>Eukaryota</taxon>
        <taxon>Fungi</taxon>
        <taxon>Dikarya</taxon>
        <taxon>Ascomycota</taxon>
        <taxon>Pezizomycotina</taxon>
        <taxon>Eurotiomycetes</taxon>
        <taxon>Eurotiomycetidae</taxon>
        <taxon>Eurotiales</taxon>
        <taxon>Aspergillaceae</taxon>
        <taxon>Penicillium</taxon>
    </lineage>
</organism>
<protein>
    <recommendedName>
        <fullName evidence="9">Major facilitator superfamily (MFS) profile domain-containing protein</fullName>
    </recommendedName>
</protein>
<keyword evidence="5 8" id="KW-0472">Membrane</keyword>
<dbReference type="GO" id="GO:0033229">
    <property type="term" value="F:cysteine transmembrane transporter activity"/>
    <property type="evidence" value="ECO:0007669"/>
    <property type="project" value="TreeGrafter"/>
</dbReference>
<feature type="transmembrane region" description="Helical" evidence="8">
    <location>
        <begin position="439"/>
        <end position="455"/>
    </location>
</feature>
<reference evidence="10" key="1">
    <citation type="submission" date="2022-12" db="EMBL/GenBank/DDBJ databases">
        <authorList>
            <person name="Petersen C."/>
        </authorList>
    </citation>
    <scope>NUCLEOTIDE SEQUENCE</scope>
    <source>
        <strain evidence="10">IBT 35675</strain>
    </source>
</reference>
<dbReference type="GO" id="GO:0016020">
    <property type="term" value="C:membrane"/>
    <property type="evidence" value="ECO:0007669"/>
    <property type="project" value="UniProtKB-SubCell"/>
</dbReference>
<dbReference type="InterPro" id="IPR011701">
    <property type="entry name" value="MFS"/>
</dbReference>
<evidence type="ECO:0000256" key="3">
    <source>
        <dbReference type="ARBA" id="ARBA00022692"/>
    </source>
</evidence>
<evidence type="ECO:0000313" key="11">
    <source>
        <dbReference type="Proteomes" id="UP001148299"/>
    </source>
</evidence>
<dbReference type="InterPro" id="IPR020846">
    <property type="entry name" value="MFS_dom"/>
</dbReference>
<comment type="caution">
    <text evidence="10">The sequence shown here is derived from an EMBL/GenBank/DDBJ whole genome shotgun (WGS) entry which is preliminary data.</text>
</comment>
<feature type="transmembrane region" description="Helical" evidence="8">
    <location>
        <begin position="211"/>
        <end position="232"/>
    </location>
</feature>
<dbReference type="InterPro" id="IPR036259">
    <property type="entry name" value="MFS_trans_sf"/>
</dbReference>
<dbReference type="EMBL" id="JAPZBR010000003">
    <property type="protein sequence ID" value="KAJ5358159.1"/>
    <property type="molecule type" value="Genomic_DNA"/>
</dbReference>
<sequence>MSVKLGLDLSVAKLNQVDEMTNTHKDDGQQVEEAHSFHDEGPQKNHTDYKLVDREVAKYATDTAIHIDESTNKRLRRMIHKRILVVMMVTYLIQTLDKGAMSFASIMGIVEDANLAGNQYQWLTTVVYLTVLVVEYPENWIIQRVPIGKWLSANIVLWGICITLISAMKNFTGLVILRAFMGAFEAACQPTFVILSATWYRREEQGSVINLWYMMNGLQNVVGGLLAFGFSFVPSYSPLKSWEAMFMTYGLLTVIWGTFVYFWMPDSPMRAKCWTEEDKQLMVERVRQNQTGLQNRSFRKEQVWDALTDPQLYAFALIQILTTIPSGGIGAYANIILKSFDFSTWEAQLLSMVIGAVTTITMLVSAYLDRKFHQTIWIMISSVIPSILGCSILIGIPFSPSKRVGMLIAYWIFYSFFAVSSLSLALLSRNVAGQTKKSIIISCNFVFWAAGNAVGPQVFRDKDAPRYYLAFSILIGCFGLVVITLLCLRLWYSIQNRKRDAKIASGEVVPDVNFTHAFEDITDRENPHFRYVY</sequence>
<evidence type="ECO:0000256" key="1">
    <source>
        <dbReference type="ARBA" id="ARBA00004141"/>
    </source>
</evidence>
<feature type="transmembrane region" description="Helical" evidence="8">
    <location>
        <begin position="312"/>
        <end position="337"/>
    </location>
</feature>